<name>A0A9D4UNP1_ADICA</name>
<keyword evidence="3" id="KW-1185">Reference proteome</keyword>
<proteinExistence type="predicted"/>
<sequence>MLVLSLRFGGLPTRDEKMDDAEQNEAVLQEETQPDEDLRIDRIEDVLVAILKEFLGDRTTNQESLRTVLLEAIDAIKETINTNNVNVADVQVTRLEEQIFLLRKEVNVLKTQLNRLNAIASRMSNVFGRLAM</sequence>
<dbReference type="OrthoDB" id="2000155at2759"/>
<dbReference type="AlphaFoldDB" id="A0A9D4UNP1"/>
<dbReference type="EMBL" id="JABFUD020000013">
    <property type="protein sequence ID" value="KAI5071269.1"/>
    <property type="molecule type" value="Genomic_DNA"/>
</dbReference>
<evidence type="ECO:0000313" key="3">
    <source>
        <dbReference type="Proteomes" id="UP000886520"/>
    </source>
</evidence>
<feature type="region of interest" description="Disordered" evidence="1">
    <location>
        <begin position="14"/>
        <end position="34"/>
    </location>
</feature>
<dbReference type="Proteomes" id="UP000886520">
    <property type="component" value="Chromosome 13"/>
</dbReference>
<evidence type="ECO:0000256" key="1">
    <source>
        <dbReference type="SAM" id="MobiDB-lite"/>
    </source>
</evidence>
<evidence type="ECO:0000313" key="2">
    <source>
        <dbReference type="EMBL" id="KAI5071269.1"/>
    </source>
</evidence>
<organism evidence="2 3">
    <name type="scientific">Adiantum capillus-veneris</name>
    <name type="common">Maidenhair fern</name>
    <dbReference type="NCBI Taxonomy" id="13818"/>
    <lineage>
        <taxon>Eukaryota</taxon>
        <taxon>Viridiplantae</taxon>
        <taxon>Streptophyta</taxon>
        <taxon>Embryophyta</taxon>
        <taxon>Tracheophyta</taxon>
        <taxon>Polypodiopsida</taxon>
        <taxon>Polypodiidae</taxon>
        <taxon>Polypodiales</taxon>
        <taxon>Pteridineae</taxon>
        <taxon>Pteridaceae</taxon>
        <taxon>Vittarioideae</taxon>
        <taxon>Adiantum</taxon>
    </lineage>
</organism>
<comment type="caution">
    <text evidence="2">The sequence shown here is derived from an EMBL/GenBank/DDBJ whole genome shotgun (WGS) entry which is preliminary data.</text>
</comment>
<protein>
    <submittedName>
        <fullName evidence="2">Uncharacterized protein</fullName>
    </submittedName>
</protein>
<gene>
    <name evidence="2" type="ORF">GOP47_0013520</name>
</gene>
<reference evidence="2" key="1">
    <citation type="submission" date="2021-01" db="EMBL/GenBank/DDBJ databases">
        <title>Adiantum capillus-veneris genome.</title>
        <authorList>
            <person name="Fang Y."/>
            <person name="Liao Q."/>
        </authorList>
    </citation>
    <scope>NUCLEOTIDE SEQUENCE</scope>
    <source>
        <strain evidence="2">H3</strain>
        <tissue evidence="2">Leaf</tissue>
    </source>
</reference>
<accession>A0A9D4UNP1</accession>